<evidence type="ECO:0000256" key="1">
    <source>
        <dbReference type="ARBA" id="ARBA00022679"/>
    </source>
</evidence>
<name>A0A0F9IKX2_9ZZZZ</name>
<keyword evidence="1" id="KW-0808">Transferase</keyword>
<dbReference type="GO" id="GO:0006520">
    <property type="term" value="P:amino acid metabolic process"/>
    <property type="evidence" value="ECO:0007669"/>
    <property type="project" value="InterPro"/>
</dbReference>
<proteinExistence type="predicted"/>
<dbReference type="AlphaFoldDB" id="A0A0F9IKX2"/>
<comment type="caution">
    <text evidence="2">The sequence shown here is derived from an EMBL/GenBank/DDBJ whole genome shotgun (WGS) entry which is preliminary data.</text>
</comment>
<dbReference type="InterPro" id="IPR036901">
    <property type="entry name" value="Asp/Orn_carbamoylTrfase_sf"/>
</dbReference>
<accession>A0A0F9IKX2</accession>
<dbReference type="Gene3D" id="3.40.50.1370">
    <property type="entry name" value="Aspartate/ornithine carbamoyltransferase"/>
    <property type="match status" value="1"/>
</dbReference>
<gene>
    <name evidence="2" type="ORF">LCGC14_1566450</name>
</gene>
<organism evidence="2">
    <name type="scientific">marine sediment metagenome</name>
    <dbReference type="NCBI Taxonomy" id="412755"/>
    <lineage>
        <taxon>unclassified sequences</taxon>
        <taxon>metagenomes</taxon>
        <taxon>ecological metagenomes</taxon>
    </lineage>
</organism>
<dbReference type="GO" id="GO:0016597">
    <property type="term" value="F:amino acid binding"/>
    <property type="evidence" value="ECO:0007669"/>
    <property type="project" value="InterPro"/>
</dbReference>
<evidence type="ECO:0000313" key="2">
    <source>
        <dbReference type="EMBL" id="KKM28443.1"/>
    </source>
</evidence>
<reference evidence="2" key="1">
    <citation type="journal article" date="2015" name="Nature">
        <title>Complex archaea that bridge the gap between prokaryotes and eukaryotes.</title>
        <authorList>
            <person name="Spang A."/>
            <person name="Saw J.H."/>
            <person name="Jorgensen S.L."/>
            <person name="Zaremba-Niedzwiedzka K."/>
            <person name="Martijn J."/>
            <person name="Lind A.E."/>
            <person name="van Eijk R."/>
            <person name="Schleper C."/>
            <person name="Guy L."/>
            <person name="Ettema T.J."/>
        </authorList>
    </citation>
    <scope>NUCLEOTIDE SEQUENCE</scope>
</reference>
<sequence length="61" mass="7142">MINRTNFINIITDVLVIHDAAEAAQDTDDIYTDSWMSYGIPAEKEEERKGFLYLFKLHHQL</sequence>
<protein>
    <submittedName>
        <fullName evidence="2">Uncharacterized protein</fullName>
    </submittedName>
</protein>
<dbReference type="EMBL" id="LAZR01012161">
    <property type="protein sequence ID" value="KKM28443.1"/>
    <property type="molecule type" value="Genomic_DNA"/>
</dbReference>
<dbReference type="GO" id="GO:0016743">
    <property type="term" value="F:carboxyl- or carbamoyltransferase activity"/>
    <property type="evidence" value="ECO:0007669"/>
    <property type="project" value="InterPro"/>
</dbReference>
<dbReference type="SUPFAM" id="SSF53671">
    <property type="entry name" value="Aspartate/ornithine carbamoyltransferase"/>
    <property type="match status" value="1"/>
</dbReference>